<protein>
    <submittedName>
        <fullName evidence="1">Uncharacterized protein</fullName>
    </submittedName>
</protein>
<comment type="caution">
    <text evidence="1">The sequence shown here is derived from an EMBL/GenBank/DDBJ whole genome shotgun (WGS) entry which is preliminary data.</text>
</comment>
<dbReference type="EMBL" id="MVDE01000011">
    <property type="protein sequence ID" value="PKQ67000.1"/>
    <property type="molecule type" value="Genomic_DNA"/>
</dbReference>
<sequence>MILAENNLISCSDIKFKSGEPIWIANQIKNRNKKIPKKRAIQRSMVTNSFKFCPFYDLEDF</sequence>
<evidence type="ECO:0000313" key="2">
    <source>
        <dbReference type="Proteomes" id="UP000233618"/>
    </source>
</evidence>
<name>A0A2N3I9N9_9BACT</name>
<dbReference type="Proteomes" id="UP000233618">
    <property type="component" value="Unassembled WGS sequence"/>
</dbReference>
<evidence type="ECO:0000313" key="1">
    <source>
        <dbReference type="EMBL" id="PKQ67000.1"/>
    </source>
</evidence>
<proteinExistence type="predicted"/>
<keyword evidence="2" id="KW-1185">Reference proteome</keyword>
<accession>A0A2N3I9N9</accession>
<dbReference type="AlphaFoldDB" id="A0A2N3I9N9"/>
<reference evidence="1 2" key="1">
    <citation type="journal article" date="2017" name="Front. Microbiol.">
        <title>Labilibaculum manganireducens gen. nov., sp. nov. and Labilibaculum filiforme sp. nov., Novel Bacteroidetes Isolated from Subsurface Sediments of the Baltic Sea.</title>
        <authorList>
            <person name="Vandieken V."/>
            <person name="Marshall I.P."/>
            <person name="Niemann H."/>
            <person name="Engelen B."/>
            <person name="Cypionka H."/>
        </authorList>
    </citation>
    <scope>NUCLEOTIDE SEQUENCE [LARGE SCALE GENOMIC DNA]</scope>
    <source>
        <strain evidence="1 2">59.10-2M</strain>
    </source>
</reference>
<organism evidence="1 2">
    <name type="scientific">Labilibaculum manganireducens</name>
    <dbReference type="NCBI Taxonomy" id="1940525"/>
    <lineage>
        <taxon>Bacteria</taxon>
        <taxon>Pseudomonadati</taxon>
        <taxon>Bacteroidota</taxon>
        <taxon>Bacteroidia</taxon>
        <taxon>Marinilabiliales</taxon>
        <taxon>Marinifilaceae</taxon>
        <taxon>Labilibaculum</taxon>
    </lineage>
</organism>
<gene>
    <name evidence="1" type="ORF">BZG01_09375</name>
</gene>